<reference evidence="4 5" key="1">
    <citation type="submission" date="2018-02" db="EMBL/GenBank/DDBJ databases">
        <title>Bacteriophage NCPPB3778 and a type I-E CRISPR drive the evolution of the US Biological Select Agent, Rathayibacter toxicus.</title>
        <authorList>
            <person name="Davis E.W.II."/>
            <person name="Tabima J.F."/>
            <person name="Weisberg A.J."/>
            <person name="Lopes L.D."/>
            <person name="Wiseman M.S."/>
            <person name="Wiseman M.S."/>
            <person name="Pupko T."/>
            <person name="Belcher M.S."/>
            <person name="Sechler A.J."/>
            <person name="Tancos M.A."/>
            <person name="Schroeder B.K."/>
            <person name="Murray T.D."/>
            <person name="Luster D.G."/>
            <person name="Schneider W.L."/>
            <person name="Rogers E."/>
            <person name="Andreote F.D."/>
            <person name="Grunwald N.J."/>
            <person name="Putnam M.L."/>
            <person name="Chang J.H."/>
        </authorList>
    </citation>
    <scope>NUCLEOTIDE SEQUENCE [LARGE SCALE GENOMIC DNA]</scope>
    <source>
        <strain evidence="4 5">AY1B3</strain>
    </source>
</reference>
<evidence type="ECO:0000256" key="1">
    <source>
        <dbReference type="SAM" id="MobiDB-lite"/>
    </source>
</evidence>
<evidence type="ECO:0000256" key="2">
    <source>
        <dbReference type="SAM" id="Phobius"/>
    </source>
</evidence>
<proteinExistence type="predicted"/>
<feature type="compositionally biased region" description="Pro residues" evidence="1">
    <location>
        <begin position="1"/>
        <end position="22"/>
    </location>
</feature>
<keyword evidence="4" id="KW-0255">Endonuclease</keyword>
<feature type="domain" description="GmrSD restriction endonucleases C-terminal" evidence="3">
    <location>
        <begin position="165"/>
        <end position="291"/>
    </location>
</feature>
<feature type="compositionally biased region" description="Low complexity" evidence="1">
    <location>
        <begin position="77"/>
        <end position="87"/>
    </location>
</feature>
<feature type="compositionally biased region" description="Low complexity" evidence="1">
    <location>
        <begin position="100"/>
        <end position="111"/>
    </location>
</feature>
<keyword evidence="2" id="KW-0472">Membrane</keyword>
<feature type="region of interest" description="Disordered" evidence="1">
    <location>
        <begin position="77"/>
        <end position="129"/>
    </location>
</feature>
<dbReference type="EMBL" id="PSXY01000031">
    <property type="protein sequence ID" value="PPF65137.1"/>
    <property type="molecule type" value="Genomic_DNA"/>
</dbReference>
<keyword evidence="4" id="KW-0540">Nuclease</keyword>
<evidence type="ECO:0000313" key="5">
    <source>
        <dbReference type="Proteomes" id="UP000239241"/>
    </source>
</evidence>
<comment type="caution">
    <text evidence="4">The sequence shown here is derived from an EMBL/GenBank/DDBJ whole genome shotgun (WGS) entry which is preliminary data.</text>
</comment>
<dbReference type="PANTHER" id="PTHR24094:SF15">
    <property type="entry name" value="AMP-DEPENDENT SYNTHETASE_LIGASE DOMAIN-CONTAINING PROTEIN-RELATED"/>
    <property type="match status" value="1"/>
</dbReference>
<keyword evidence="2" id="KW-1133">Transmembrane helix</keyword>
<organism evidence="4 5">
    <name type="scientific">Clavibacter michiganensis</name>
    <dbReference type="NCBI Taxonomy" id="28447"/>
    <lineage>
        <taxon>Bacteria</taxon>
        <taxon>Bacillati</taxon>
        <taxon>Actinomycetota</taxon>
        <taxon>Actinomycetes</taxon>
        <taxon>Micrococcales</taxon>
        <taxon>Microbacteriaceae</taxon>
        <taxon>Clavibacter</taxon>
    </lineage>
</organism>
<name>A0A2S5VPN8_9MICO</name>
<gene>
    <name evidence="4" type="ORF">C5E16_13800</name>
</gene>
<dbReference type="Pfam" id="PF07510">
    <property type="entry name" value="GmrSD_C"/>
    <property type="match status" value="1"/>
</dbReference>
<protein>
    <submittedName>
        <fullName evidence="4">HNH endonuclease</fullName>
    </submittedName>
</protein>
<keyword evidence="4" id="KW-0378">Hydrolase</keyword>
<accession>A0A2S5VPN8</accession>
<feature type="compositionally biased region" description="Pro residues" evidence="1">
    <location>
        <begin position="112"/>
        <end position="123"/>
    </location>
</feature>
<keyword evidence="2" id="KW-0812">Transmembrane</keyword>
<sequence length="310" mass="31757">MSAPPPPPPRPRGVPVPPPGPPSRAGSPSGAPRPAPRAPGTPGARSRARRRIAIAAAAVVVAASVVAVVVSAVVGGAAGPDDASSPALPVAEPSTRTTIPSGPATAPARTPASPPPSAAPDPAPGSAARGVLSALREDDDRAAVRYDRDLFGEPWYDVDRDGCDTRNDILGRDLADPVLRPGTGGCKVTGGQLLDPYDGTLVGFVSGPESSRLVQIDHVVALAWAWRHGAESWSDDQRLRFANDPLNLLAATEATNQAKSDSGPAEWLPADPARACAHVERFVAVLAAYDLGIDAAERDAADRALRACPA</sequence>
<dbReference type="PANTHER" id="PTHR24094">
    <property type="entry name" value="SECRETED PROTEIN"/>
    <property type="match status" value="1"/>
</dbReference>
<dbReference type="Proteomes" id="UP000239241">
    <property type="component" value="Unassembled WGS sequence"/>
</dbReference>
<dbReference type="InterPro" id="IPR011089">
    <property type="entry name" value="GmrSD_C"/>
</dbReference>
<dbReference type="GO" id="GO:0004519">
    <property type="term" value="F:endonuclease activity"/>
    <property type="evidence" value="ECO:0007669"/>
    <property type="project" value="UniProtKB-KW"/>
</dbReference>
<feature type="region of interest" description="Disordered" evidence="1">
    <location>
        <begin position="1"/>
        <end position="48"/>
    </location>
</feature>
<evidence type="ECO:0000313" key="4">
    <source>
        <dbReference type="EMBL" id="PPF65137.1"/>
    </source>
</evidence>
<evidence type="ECO:0000259" key="3">
    <source>
        <dbReference type="Pfam" id="PF07510"/>
    </source>
</evidence>
<feature type="transmembrane region" description="Helical" evidence="2">
    <location>
        <begin position="52"/>
        <end position="78"/>
    </location>
</feature>
<dbReference type="AlphaFoldDB" id="A0A2S5VPN8"/>